<evidence type="ECO:0000256" key="8">
    <source>
        <dbReference type="ARBA" id="ARBA00023136"/>
    </source>
</evidence>
<evidence type="ECO:0000256" key="12">
    <source>
        <dbReference type="SAM" id="Phobius"/>
    </source>
</evidence>
<keyword evidence="3" id="KW-0813">Transport</keyword>
<evidence type="ECO:0000256" key="9">
    <source>
        <dbReference type="ARBA" id="ARBA00023228"/>
    </source>
</evidence>
<feature type="transmembrane region" description="Helical" evidence="12">
    <location>
        <begin position="6"/>
        <end position="24"/>
    </location>
</feature>
<evidence type="ECO:0000256" key="3">
    <source>
        <dbReference type="ARBA" id="ARBA00022448"/>
    </source>
</evidence>
<keyword evidence="4 12" id="KW-0812">Transmembrane</keyword>
<dbReference type="EMBL" id="AZHD01000004">
    <property type="protein sequence ID" value="OAA64643.1"/>
    <property type="molecule type" value="Genomic_DNA"/>
</dbReference>
<keyword evidence="6" id="KW-0769">Symport</keyword>
<keyword evidence="14" id="KW-1185">Reference proteome</keyword>
<evidence type="ECO:0000313" key="13">
    <source>
        <dbReference type="EMBL" id="OAA64643.1"/>
    </source>
</evidence>
<dbReference type="AlphaFoldDB" id="A0A167X820"/>
<keyword evidence="5" id="KW-0677">Repeat</keyword>
<evidence type="ECO:0000313" key="14">
    <source>
        <dbReference type="Proteomes" id="UP000076874"/>
    </source>
</evidence>
<gene>
    <name evidence="13" type="ORF">SPI_03290</name>
</gene>
<sequence>MDLLGAVSALCGWVYTFCWSLSFYPQPLLNARRRGTAGTTVDFPLINSLGFLCYLASTAALRYSAAVRTEYAARHHGLTPTVAFNDVAFAAHALVLSLVTVSQYLLPGALWGWRSSSSLSGAVFASGNSGRRPSRLILGLAAGCITGVGLVTVLVWVSGDGAGDAEAAAAWAWLDVVYALGYAKLVITLVKYAPQVLANYRHRSTAGWSIAQILLDAAGGGLSLAQLLLDSYRQRDWSGVTGNPVKLALGNVSLAYDAVFVAQHYVLYRGAVPAAADGDGDDDDEVVVDRAAGGAGGAGSDTDADAEDSSKTWRRAQQAGGERAPLLAQAAARDHARRLD</sequence>
<protein>
    <submittedName>
        <fullName evidence="13">Lysosomal cystine transporter</fullName>
    </submittedName>
</protein>
<organism evidence="13 14">
    <name type="scientific">Niveomyces insectorum RCEF 264</name>
    <dbReference type="NCBI Taxonomy" id="1081102"/>
    <lineage>
        <taxon>Eukaryota</taxon>
        <taxon>Fungi</taxon>
        <taxon>Dikarya</taxon>
        <taxon>Ascomycota</taxon>
        <taxon>Pezizomycotina</taxon>
        <taxon>Sordariomycetes</taxon>
        <taxon>Hypocreomycetidae</taxon>
        <taxon>Hypocreales</taxon>
        <taxon>Cordycipitaceae</taxon>
        <taxon>Niveomyces</taxon>
    </lineage>
</organism>
<dbReference type="PANTHER" id="PTHR13131">
    <property type="entry name" value="CYSTINOSIN"/>
    <property type="match status" value="1"/>
</dbReference>
<dbReference type="OrthoDB" id="75720at2759"/>
<feature type="transmembrane region" description="Helical" evidence="12">
    <location>
        <begin position="136"/>
        <end position="158"/>
    </location>
</feature>
<dbReference type="PANTHER" id="PTHR13131:SF5">
    <property type="entry name" value="CYSTINOSIN"/>
    <property type="match status" value="1"/>
</dbReference>
<keyword evidence="7 12" id="KW-1133">Transmembrane helix</keyword>
<comment type="similarity">
    <text evidence="2">Belongs to the cystinosin family.</text>
</comment>
<feature type="transmembrane region" description="Helical" evidence="12">
    <location>
        <begin position="87"/>
        <end position="106"/>
    </location>
</feature>
<evidence type="ECO:0000256" key="5">
    <source>
        <dbReference type="ARBA" id="ARBA00022737"/>
    </source>
</evidence>
<evidence type="ECO:0000256" key="6">
    <source>
        <dbReference type="ARBA" id="ARBA00022847"/>
    </source>
</evidence>
<dbReference type="Gene3D" id="1.20.1280.290">
    <property type="match status" value="2"/>
</dbReference>
<feature type="region of interest" description="Disordered" evidence="11">
    <location>
        <begin position="276"/>
        <end position="340"/>
    </location>
</feature>
<dbReference type="SMART" id="SM00679">
    <property type="entry name" value="CTNS"/>
    <property type="match status" value="2"/>
</dbReference>
<name>A0A167X820_9HYPO</name>
<evidence type="ECO:0000256" key="10">
    <source>
        <dbReference type="ARBA" id="ARBA00048473"/>
    </source>
</evidence>
<dbReference type="Pfam" id="PF04193">
    <property type="entry name" value="PQ-loop"/>
    <property type="match status" value="2"/>
</dbReference>
<comment type="catalytic activity">
    <reaction evidence="10">
        <text>L-cystine(out) + H(+)(out) = L-cystine(in) + H(+)(in)</text>
        <dbReference type="Rhea" id="RHEA:66172"/>
        <dbReference type="ChEBI" id="CHEBI:15378"/>
        <dbReference type="ChEBI" id="CHEBI:35491"/>
    </reaction>
    <physiologicalReaction direction="left-to-right" evidence="10">
        <dbReference type="Rhea" id="RHEA:66173"/>
    </physiologicalReaction>
</comment>
<dbReference type="FunFam" id="1.20.1280.290:FF:000016">
    <property type="entry name" value="Cystinosin homolog"/>
    <property type="match status" value="1"/>
</dbReference>
<dbReference type="STRING" id="1081102.A0A167X820"/>
<reference evidence="13 14" key="1">
    <citation type="journal article" date="2016" name="Genome Biol. Evol.">
        <title>Divergent and convergent evolution of fungal pathogenicity.</title>
        <authorList>
            <person name="Shang Y."/>
            <person name="Xiao G."/>
            <person name="Zheng P."/>
            <person name="Cen K."/>
            <person name="Zhan S."/>
            <person name="Wang C."/>
        </authorList>
    </citation>
    <scope>NUCLEOTIDE SEQUENCE [LARGE SCALE GENOMIC DNA]</scope>
    <source>
        <strain evidence="13 14">RCEF 264</strain>
    </source>
</reference>
<dbReference type="InterPro" id="IPR005282">
    <property type="entry name" value="LC_transporter"/>
</dbReference>
<evidence type="ECO:0000256" key="2">
    <source>
        <dbReference type="ARBA" id="ARBA00006855"/>
    </source>
</evidence>
<dbReference type="Proteomes" id="UP000076874">
    <property type="component" value="Unassembled WGS sequence"/>
</dbReference>
<dbReference type="GO" id="GO:0015293">
    <property type="term" value="F:symporter activity"/>
    <property type="evidence" value="ECO:0007669"/>
    <property type="project" value="UniProtKB-KW"/>
</dbReference>
<keyword evidence="9" id="KW-0458">Lysosome</keyword>
<evidence type="ECO:0000256" key="7">
    <source>
        <dbReference type="ARBA" id="ARBA00022989"/>
    </source>
</evidence>
<dbReference type="GO" id="GO:0000324">
    <property type="term" value="C:fungal-type vacuole"/>
    <property type="evidence" value="ECO:0007669"/>
    <property type="project" value="TreeGrafter"/>
</dbReference>
<feature type="transmembrane region" description="Helical" evidence="12">
    <location>
        <begin position="45"/>
        <end position="67"/>
    </location>
</feature>
<feature type="transmembrane region" description="Helical" evidence="12">
    <location>
        <begin position="170"/>
        <end position="193"/>
    </location>
</feature>
<dbReference type="GO" id="GO:0015184">
    <property type="term" value="F:L-cystine transmembrane transporter activity"/>
    <property type="evidence" value="ECO:0007669"/>
    <property type="project" value="TreeGrafter"/>
</dbReference>
<evidence type="ECO:0000256" key="11">
    <source>
        <dbReference type="SAM" id="MobiDB-lite"/>
    </source>
</evidence>
<evidence type="ECO:0000256" key="1">
    <source>
        <dbReference type="ARBA" id="ARBA00004155"/>
    </source>
</evidence>
<dbReference type="InterPro" id="IPR006603">
    <property type="entry name" value="PQ-loop_rpt"/>
</dbReference>
<keyword evidence="8 12" id="KW-0472">Membrane</keyword>
<proteinExistence type="inferred from homology"/>
<comment type="caution">
    <text evidence="13">The sequence shown here is derived from an EMBL/GenBank/DDBJ whole genome shotgun (WGS) entry which is preliminary data.</text>
</comment>
<evidence type="ECO:0000256" key="4">
    <source>
        <dbReference type="ARBA" id="ARBA00022692"/>
    </source>
</evidence>
<dbReference type="GO" id="GO:0005774">
    <property type="term" value="C:vacuolar membrane"/>
    <property type="evidence" value="ECO:0007669"/>
    <property type="project" value="TreeGrafter"/>
</dbReference>
<accession>A0A167X820</accession>
<comment type="subcellular location">
    <subcellularLocation>
        <location evidence="1">Lysosome membrane</location>
        <topology evidence="1">Multi-pass membrane protein</topology>
    </subcellularLocation>
</comment>